<keyword evidence="3" id="KW-1185">Reference proteome</keyword>
<accession>A0ABZ0W007</accession>
<name>A0ABZ0W007_9BACT</name>
<sequence>MRWAIFYVSFFMLLFGTGASAFAKSRNLADNTRNSGSQIYQLAQLAEKRVAHFSNAIDQELREKLIYTADEEDDIPVSGPARRPIQNILAYFLSAYLLPGNDPLPGGWYLAENFPVQAFDHAQLCVFRI</sequence>
<proteinExistence type="predicted"/>
<evidence type="ECO:0000313" key="2">
    <source>
        <dbReference type="EMBL" id="WQD36406.1"/>
    </source>
</evidence>
<protein>
    <submittedName>
        <fullName evidence="2">Uncharacterized protein</fullName>
    </submittedName>
</protein>
<evidence type="ECO:0000313" key="3">
    <source>
        <dbReference type="Proteomes" id="UP001325680"/>
    </source>
</evidence>
<organism evidence="2 3">
    <name type="scientific">Niabella yanshanensis</name>
    <dbReference type="NCBI Taxonomy" id="577386"/>
    <lineage>
        <taxon>Bacteria</taxon>
        <taxon>Pseudomonadati</taxon>
        <taxon>Bacteroidota</taxon>
        <taxon>Chitinophagia</taxon>
        <taxon>Chitinophagales</taxon>
        <taxon>Chitinophagaceae</taxon>
        <taxon>Niabella</taxon>
    </lineage>
</organism>
<dbReference type="RefSeq" id="WP_114790044.1">
    <property type="nucleotide sequence ID" value="NZ_CP139960.1"/>
</dbReference>
<keyword evidence="1" id="KW-0732">Signal</keyword>
<feature type="signal peptide" evidence="1">
    <location>
        <begin position="1"/>
        <end position="23"/>
    </location>
</feature>
<reference evidence="2 3" key="1">
    <citation type="submission" date="2023-12" db="EMBL/GenBank/DDBJ databases">
        <title>Genome sequencing and assembly of bacterial species from a model synthetic community.</title>
        <authorList>
            <person name="Hogle S.L."/>
        </authorList>
    </citation>
    <scope>NUCLEOTIDE SEQUENCE [LARGE SCALE GENOMIC DNA]</scope>
    <source>
        <strain evidence="2 3">HAMBI_3031</strain>
    </source>
</reference>
<dbReference type="Proteomes" id="UP001325680">
    <property type="component" value="Chromosome"/>
</dbReference>
<feature type="chain" id="PRO_5045427503" evidence="1">
    <location>
        <begin position="24"/>
        <end position="129"/>
    </location>
</feature>
<dbReference type="EMBL" id="CP139960">
    <property type="protein sequence ID" value="WQD36406.1"/>
    <property type="molecule type" value="Genomic_DNA"/>
</dbReference>
<gene>
    <name evidence="2" type="ORF">U0035_12095</name>
</gene>
<evidence type="ECO:0000256" key="1">
    <source>
        <dbReference type="SAM" id="SignalP"/>
    </source>
</evidence>